<evidence type="ECO:0000259" key="1">
    <source>
        <dbReference type="Pfam" id="PF08279"/>
    </source>
</evidence>
<dbReference type="Gene3D" id="1.10.10.10">
    <property type="entry name" value="Winged helix-like DNA-binding domain superfamily/Winged helix DNA-binding domain"/>
    <property type="match status" value="1"/>
</dbReference>
<dbReference type="STRING" id="1082933.A6B35_28870"/>
<dbReference type="Pfam" id="PF08279">
    <property type="entry name" value="HTH_11"/>
    <property type="match status" value="1"/>
</dbReference>
<dbReference type="InterPro" id="IPR051534">
    <property type="entry name" value="CBASS_pafABC_assoc_protein"/>
</dbReference>
<feature type="domain" description="WYL" evidence="2">
    <location>
        <begin position="151"/>
        <end position="215"/>
    </location>
</feature>
<dbReference type="Proteomes" id="UP000002949">
    <property type="component" value="Unassembled WGS sequence"/>
</dbReference>
<dbReference type="AlphaFoldDB" id="G6Y4V2"/>
<dbReference type="PROSITE" id="PS52050">
    <property type="entry name" value="WYL"/>
    <property type="match status" value="1"/>
</dbReference>
<dbReference type="eggNOG" id="COG2378">
    <property type="taxonomic scope" value="Bacteria"/>
</dbReference>
<dbReference type="EMBL" id="AGSN01000054">
    <property type="protein sequence ID" value="EHH13187.1"/>
    <property type="molecule type" value="Genomic_DNA"/>
</dbReference>
<dbReference type="PATRIC" id="fig|1082933.3.peg.892"/>
<evidence type="ECO:0000313" key="4">
    <source>
        <dbReference type="Proteomes" id="UP000002949"/>
    </source>
</evidence>
<dbReference type="PANTHER" id="PTHR34580:SF3">
    <property type="entry name" value="PROTEIN PAFB"/>
    <property type="match status" value="1"/>
</dbReference>
<evidence type="ECO:0000259" key="2">
    <source>
        <dbReference type="Pfam" id="PF13280"/>
    </source>
</evidence>
<dbReference type="InterPro" id="IPR036390">
    <property type="entry name" value="WH_DNA-bd_sf"/>
</dbReference>
<keyword evidence="4" id="KW-1185">Reference proteome</keyword>
<accession>G6Y4V2</accession>
<sequence>MRWTSLEEAGKSGIMSRSARLLDLIQLLRRHRRPVSGRTLAGEMGISIRTLYRDIATLQGQGAPIEGEAGLGYVLRPGFMLPPLMFTDEEIEAIVLGSRWVAKQPDSRLSAAATDALAKIAAVLPDDLREELDASTLLVGPAAGAVEGIDLSLVRQAIRNERKLGFLYRDAGGAASERMVWPFALGFFDKVRVVVAWCEARQDFRHFRADRISGLNATDVRYPRRRQALLREWRTTLDTPRSPPGG</sequence>
<dbReference type="InterPro" id="IPR013196">
    <property type="entry name" value="HTH_11"/>
</dbReference>
<dbReference type="InterPro" id="IPR026881">
    <property type="entry name" value="WYL_dom"/>
</dbReference>
<feature type="domain" description="Helix-turn-helix type 11" evidence="1">
    <location>
        <begin position="20"/>
        <end position="73"/>
    </location>
</feature>
<dbReference type="InterPro" id="IPR036388">
    <property type="entry name" value="WH-like_DNA-bd_sf"/>
</dbReference>
<gene>
    <name evidence="3" type="ORF">MEA186_04806</name>
</gene>
<organism evidence="3 4">
    <name type="scientific">Mesorhizobium amorphae CCNWGS0123</name>
    <dbReference type="NCBI Taxonomy" id="1082933"/>
    <lineage>
        <taxon>Bacteria</taxon>
        <taxon>Pseudomonadati</taxon>
        <taxon>Pseudomonadota</taxon>
        <taxon>Alphaproteobacteria</taxon>
        <taxon>Hyphomicrobiales</taxon>
        <taxon>Phyllobacteriaceae</taxon>
        <taxon>Mesorhizobium</taxon>
    </lineage>
</organism>
<proteinExistence type="predicted"/>
<protein>
    <submittedName>
        <fullName evidence="3">Helix-turn-helix type 11 domain-containing protein</fullName>
    </submittedName>
</protein>
<dbReference type="PANTHER" id="PTHR34580">
    <property type="match status" value="1"/>
</dbReference>
<dbReference type="Pfam" id="PF13280">
    <property type="entry name" value="WYL"/>
    <property type="match status" value="1"/>
</dbReference>
<evidence type="ECO:0000313" key="3">
    <source>
        <dbReference type="EMBL" id="EHH13187.1"/>
    </source>
</evidence>
<dbReference type="SUPFAM" id="SSF46785">
    <property type="entry name" value="Winged helix' DNA-binding domain"/>
    <property type="match status" value="1"/>
</dbReference>
<reference evidence="3 4" key="1">
    <citation type="journal article" date="2012" name="J. Bacteriol.">
        <title>Draft Genome Sequence of Plant Growth-Promoting Rhizobium Mesorhizobium amorphae, Isolated from Zinc-Lead Mine Tailings.</title>
        <authorList>
            <person name="Hao X."/>
            <person name="Lin Y."/>
            <person name="Johnstone L."/>
            <person name="Baltrus D.A."/>
            <person name="Miller S.J."/>
            <person name="Wei G."/>
            <person name="Rensing C."/>
        </authorList>
    </citation>
    <scope>NUCLEOTIDE SEQUENCE [LARGE SCALE GENOMIC DNA]</scope>
    <source>
        <strain evidence="3 4">CCNWGS0123</strain>
    </source>
</reference>
<name>G6Y4V2_9HYPH</name>